<gene>
    <name evidence="2" type="ORF">OLC1_LOCUS5287</name>
</gene>
<dbReference type="Gene3D" id="2.40.160.200">
    <property type="entry name" value="LURP1-related"/>
    <property type="match status" value="1"/>
</dbReference>
<dbReference type="Proteomes" id="UP001161247">
    <property type="component" value="Chromosome 2"/>
</dbReference>
<protein>
    <submittedName>
        <fullName evidence="2">OLC1v1029647C1</fullName>
    </submittedName>
</protein>
<sequence length="211" mass="23768">MAKVHPDQRLARIDSTSNTVDSRYIASTRETFTVWMKSLIFHGNGCTIFNSNGEIVFRVDNYQQRSCNEVFLMDLNGDVLFSIQRKKIRVLERWIKGYKWSNETGDDKMARPWIQVRKCSKILGGKMGYRVALGSDKAAGIGYTIIGSDDGKSEFKIVDSDGQVVAEAKQKRSSTGVSYGDDVLTLMVEPQTDQLLMVALMTVHGLIHHRL</sequence>
<name>A0AAV1CF82_OLDCO</name>
<dbReference type="Pfam" id="PF04525">
    <property type="entry name" value="LOR"/>
    <property type="match status" value="1"/>
</dbReference>
<dbReference type="InterPro" id="IPR025659">
    <property type="entry name" value="Tubby-like_C"/>
</dbReference>
<reference evidence="2" key="1">
    <citation type="submission" date="2023-03" db="EMBL/GenBank/DDBJ databases">
        <authorList>
            <person name="Julca I."/>
        </authorList>
    </citation>
    <scope>NUCLEOTIDE SEQUENCE</scope>
</reference>
<keyword evidence="3" id="KW-1185">Reference proteome</keyword>
<dbReference type="AlphaFoldDB" id="A0AAV1CF82"/>
<dbReference type="InterPro" id="IPR038595">
    <property type="entry name" value="LOR_sf"/>
</dbReference>
<dbReference type="PANTHER" id="PTHR31087">
    <property type="match status" value="1"/>
</dbReference>
<comment type="similarity">
    <text evidence="1">Belongs to the LOR family.</text>
</comment>
<evidence type="ECO:0000256" key="1">
    <source>
        <dbReference type="ARBA" id="ARBA00005437"/>
    </source>
</evidence>
<accession>A0AAV1CF82</accession>
<dbReference type="SUPFAM" id="SSF54518">
    <property type="entry name" value="Tubby C-terminal domain-like"/>
    <property type="match status" value="1"/>
</dbReference>
<dbReference type="EMBL" id="OX459119">
    <property type="protein sequence ID" value="CAI9094011.1"/>
    <property type="molecule type" value="Genomic_DNA"/>
</dbReference>
<evidence type="ECO:0000313" key="3">
    <source>
        <dbReference type="Proteomes" id="UP001161247"/>
    </source>
</evidence>
<dbReference type="InterPro" id="IPR007612">
    <property type="entry name" value="LOR"/>
</dbReference>
<proteinExistence type="inferred from homology"/>
<evidence type="ECO:0000313" key="2">
    <source>
        <dbReference type="EMBL" id="CAI9094011.1"/>
    </source>
</evidence>
<organism evidence="2 3">
    <name type="scientific">Oldenlandia corymbosa var. corymbosa</name>
    <dbReference type="NCBI Taxonomy" id="529605"/>
    <lineage>
        <taxon>Eukaryota</taxon>
        <taxon>Viridiplantae</taxon>
        <taxon>Streptophyta</taxon>
        <taxon>Embryophyta</taxon>
        <taxon>Tracheophyta</taxon>
        <taxon>Spermatophyta</taxon>
        <taxon>Magnoliopsida</taxon>
        <taxon>eudicotyledons</taxon>
        <taxon>Gunneridae</taxon>
        <taxon>Pentapetalae</taxon>
        <taxon>asterids</taxon>
        <taxon>lamiids</taxon>
        <taxon>Gentianales</taxon>
        <taxon>Rubiaceae</taxon>
        <taxon>Rubioideae</taxon>
        <taxon>Spermacoceae</taxon>
        <taxon>Hedyotis-Oldenlandia complex</taxon>
        <taxon>Oldenlandia</taxon>
    </lineage>
</organism>
<dbReference type="PANTHER" id="PTHR31087:SF153">
    <property type="entry name" value="PROTEIN LURP-ONE-RELATED 11"/>
    <property type="match status" value="1"/>
</dbReference>